<comment type="caution">
    <text evidence="2">The sequence shown here is derived from an EMBL/GenBank/DDBJ whole genome shotgun (WGS) entry which is preliminary data.</text>
</comment>
<feature type="signal peptide" evidence="1">
    <location>
        <begin position="1"/>
        <end position="19"/>
    </location>
</feature>
<feature type="chain" id="PRO_5047206455" evidence="1">
    <location>
        <begin position="20"/>
        <end position="381"/>
    </location>
</feature>
<evidence type="ECO:0000313" key="3">
    <source>
        <dbReference type="Proteomes" id="UP001281761"/>
    </source>
</evidence>
<accession>A0ABQ9XR11</accession>
<organism evidence="2 3">
    <name type="scientific">Blattamonas nauphoetae</name>
    <dbReference type="NCBI Taxonomy" id="2049346"/>
    <lineage>
        <taxon>Eukaryota</taxon>
        <taxon>Metamonada</taxon>
        <taxon>Preaxostyla</taxon>
        <taxon>Oxymonadida</taxon>
        <taxon>Blattamonas</taxon>
    </lineage>
</organism>
<sequence length="381" mass="40904">MFFLFALISASSFQSVSNAVKVAPTNIALANQKPNDGKLDMVFTVAAKTDIEEDAKLTLKFTEVTASSNAEVTITIAKAAAVVSTGGSEVHTSTNALTGIGGADSLQFGKKYKVTSYQYNAEAAITTTTNLPKEEIEITKPDPLVTFSVVPKTITSLTIKATLEEKAGAAKDVTVTFTPKTKDGKVVTKKFTMAKDATETTADFPLAAAEAADTLVYGEEYTLTLDDASKFRIAGSPITIEDYTKLTITPKLEKEGEKGDGAKDKVSLTFVNSLLPKEVAKENPKQNLKLTTVEKTSSNEDFTLNKAEGIEWTHTAGQLVVKYIYDVAKMNKYPAGDDVKLKATLEVDDLKWEGVEFVYKEGAKTVASVVAALFAVLALVF</sequence>
<dbReference type="EMBL" id="JARBJD010000080">
    <property type="protein sequence ID" value="KAK2954244.1"/>
    <property type="molecule type" value="Genomic_DNA"/>
</dbReference>
<evidence type="ECO:0000256" key="1">
    <source>
        <dbReference type="SAM" id="SignalP"/>
    </source>
</evidence>
<gene>
    <name evidence="2" type="ORF">BLNAU_10743</name>
</gene>
<keyword evidence="1" id="KW-0732">Signal</keyword>
<keyword evidence="3" id="KW-1185">Reference proteome</keyword>
<reference evidence="2 3" key="1">
    <citation type="journal article" date="2022" name="bioRxiv">
        <title>Genomics of Preaxostyla Flagellates Illuminates Evolutionary Transitions and the Path Towards Mitochondrial Loss.</title>
        <authorList>
            <person name="Novak L.V.F."/>
            <person name="Treitli S.C."/>
            <person name="Pyrih J."/>
            <person name="Halakuc P."/>
            <person name="Pipaliya S.V."/>
            <person name="Vacek V."/>
            <person name="Brzon O."/>
            <person name="Soukal P."/>
            <person name="Eme L."/>
            <person name="Dacks J.B."/>
            <person name="Karnkowska A."/>
            <person name="Elias M."/>
            <person name="Hampl V."/>
        </authorList>
    </citation>
    <scope>NUCLEOTIDE SEQUENCE [LARGE SCALE GENOMIC DNA]</scope>
    <source>
        <strain evidence="2">NAU3</strain>
        <tissue evidence="2">Gut</tissue>
    </source>
</reference>
<dbReference type="Proteomes" id="UP001281761">
    <property type="component" value="Unassembled WGS sequence"/>
</dbReference>
<proteinExistence type="predicted"/>
<name>A0ABQ9XR11_9EUKA</name>
<protein>
    <submittedName>
        <fullName evidence="2">Uncharacterized protein</fullName>
    </submittedName>
</protein>
<evidence type="ECO:0000313" key="2">
    <source>
        <dbReference type="EMBL" id="KAK2954244.1"/>
    </source>
</evidence>